<dbReference type="Gene3D" id="1.10.533.10">
    <property type="entry name" value="Death Domain, Fas"/>
    <property type="match status" value="1"/>
</dbReference>
<keyword evidence="4" id="KW-0479">Metal-binding</keyword>
<evidence type="ECO:0000256" key="8">
    <source>
        <dbReference type="ARBA" id="ARBA00023242"/>
    </source>
</evidence>
<dbReference type="InterPro" id="IPR036890">
    <property type="entry name" value="HATPase_C_sf"/>
</dbReference>
<feature type="domain" description="CW-type" evidence="11">
    <location>
        <begin position="398"/>
        <end position="450"/>
    </location>
</feature>
<keyword evidence="13" id="KW-1185">Reference proteome</keyword>
<keyword evidence="6" id="KW-0862">Zinc</keyword>
<dbReference type="Gene3D" id="3.30.40.100">
    <property type="match status" value="2"/>
</dbReference>
<evidence type="ECO:0000256" key="7">
    <source>
        <dbReference type="ARBA" id="ARBA00023054"/>
    </source>
</evidence>
<feature type="compositionally biased region" description="Low complexity" evidence="10">
    <location>
        <begin position="685"/>
        <end position="698"/>
    </location>
</feature>
<feature type="region of interest" description="Disordered" evidence="10">
    <location>
        <begin position="469"/>
        <end position="492"/>
    </location>
</feature>
<gene>
    <name evidence="12" type="ORF">Q7C36_009080</name>
</gene>
<dbReference type="Pfam" id="PF07496">
    <property type="entry name" value="zf-CW"/>
    <property type="match status" value="2"/>
</dbReference>
<dbReference type="SUPFAM" id="SSF55874">
    <property type="entry name" value="ATPase domain of HSP90 chaperone/DNA topoisomerase II/histidine kinase"/>
    <property type="match status" value="4"/>
</dbReference>
<keyword evidence="8" id="KW-0539">Nucleus</keyword>
<evidence type="ECO:0000256" key="4">
    <source>
        <dbReference type="ARBA" id="ARBA00022723"/>
    </source>
</evidence>
<evidence type="ECO:0000256" key="3">
    <source>
        <dbReference type="ARBA" id="ARBA00022490"/>
    </source>
</evidence>
<dbReference type="GO" id="GO:0016605">
    <property type="term" value="C:PML body"/>
    <property type="evidence" value="ECO:0007669"/>
    <property type="project" value="TreeGrafter"/>
</dbReference>
<evidence type="ECO:0000256" key="2">
    <source>
        <dbReference type="ARBA" id="ARBA00004514"/>
    </source>
</evidence>
<dbReference type="GO" id="GO:0016887">
    <property type="term" value="F:ATP hydrolysis activity"/>
    <property type="evidence" value="ECO:0007669"/>
    <property type="project" value="InterPro"/>
</dbReference>
<evidence type="ECO:0000259" key="11">
    <source>
        <dbReference type="PROSITE" id="PS51050"/>
    </source>
</evidence>
<dbReference type="InterPro" id="IPR041006">
    <property type="entry name" value="Morc_S5"/>
</dbReference>
<keyword evidence="7 9" id="KW-0175">Coiled coil</keyword>
<dbReference type="GO" id="GO:0008270">
    <property type="term" value="F:zinc ion binding"/>
    <property type="evidence" value="ECO:0007669"/>
    <property type="project" value="UniProtKB-KW"/>
</dbReference>
<dbReference type="Proteomes" id="UP001187315">
    <property type="component" value="Unassembled WGS sequence"/>
</dbReference>
<evidence type="ECO:0000256" key="10">
    <source>
        <dbReference type="SAM" id="MobiDB-lite"/>
    </source>
</evidence>
<dbReference type="Gene3D" id="3.30.565.10">
    <property type="entry name" value="Histidine kinase-like ATPase, C-terminal domain"/>
    <property type="match status" value="3"/>
</dbReference>
<protein>
    <recommendedName>
        <fullName evidence="11">CW-type domain-containing protein</fullName>
    </recommendedName>
</protein>
<organism evidence="12 13">
    <name type="scientific">Tachysurus vachellii</name>
    <name type="common">Darkbarbel catfish</name>
    <name type="synonym">Pelteobagrus vachellii</name>
    <dbReference type="NCBI Taxonomy" id="175792"/>
    <lineage>
        <taxon>Eukaryota</taxon>
        <taxon>Metazoa</taxon>
        <taxon>Chordata</taxon>
        <taxon>Craniata</taxon>
        <taxon>Vertebrata</taxon>
        <taxon>Euteleostomi</taxon>
        <taxon>Actinopterygii</taxon>
        <taxon>Neopterygii</taxon>
        <taxon>Teleostei</taxon>
        <taxon>Ostariophysi</taxon>
        <taxon>Siluriformes</taxon>
        <taxon>Bagridae</taxon>
        <taxon>Tachysurus</taxon>
    </lineage>
</organism>
<dbReference type="Pfam" id="PF23679">
    <property type="entry name" value="UPA-FIIND"/>
    <property type="match status" value="1"/>
</dbReference>
<evidence type="ECO:0000256" key="9">
    <source>
        <dbReference type="SAM" id="Coils"/>
    </source>
</evidence>
<dbReference type="Pfam" id="PF13589">
    <property type="entry name" value="HATPase_c_3"/>
    <property type="match status" value="3"/>
</dbReference>
<evidence type="ECO:0000256" key="6">
    <source>
        <dbReference type="ARBA" id="ARBA00022833"/>
    </source>
</evidence>
<feature type="region of interest" description="Disordered" evidence="10">
    <location>
        <begin position="680"/>
        <end position="705"/>
    </location>
</feature>
<name>A0AA88N839_TACVA</name>
<evidence type="ECO:0000256" key="1">
    <source>
        <dbReference type="ARBA" id="ARBA00004123"/>
    </source>
</evidence>
<comment type="caution">
    <text evidence="12">The sequence shown here is derived from an EMBL/GenBank/DDBJ whole genome shotgun (WGS) entry which is preliminary data.</text>
</comment>
<feature type="compositionally biased region" description="Polar residues" evidence="10">
    <location>
        <begin position="478"/>
        <end position="492"/>
    </location>
</feature>
<comment type="subcellular location">
    <subcellularLocation>
        <location evidence="2">Cytoplasm</location>
        <location evidence="2">Cytosol</location>
    </subcellularLocation>
    <subcellularLocation>
        <location evidence="1">Nucleus</location>
    </subcellularLocation>
</comment>
<dbReference type="PANTHER" id="PTHR23336:SF17">
    <property type="entry name" value="MORC FAMILY CW-TYPE ZINC FINGER PROTEIN 3"/>
    <property type="match status" value="1"/>
</dbReference>
<proteinExistence type="predicted"/>
<feature type="coiled-coil region" evidence="9">
    <location>
        <begin position="1847"/>
        <end position="1874"/>
    </location>
</feature>
<feature type="coiled-coil region" evidence="9">
    <location>
        <begin position="610"/>
        <end position="672"/>
    </location>
</feature>
<evidence type="ECO:0000313" key="12">
    <source>
        <dbReference type="EMBL" id="KAK2850297.1"/>
    </source>
</evidence>
<dbReference type="InterPro" id="IPR045261">
    <property type="entry name" value="MORC_ATPase"/>
</dbReference>
<dbReference type="InterPro" id="IPR011124">
    <property type="entry name" value="Znf_CW"/>
</dbReference>
<dbReference type="InterPro" id="IPR011029">
    <property type="entry name" value="DEATH-like_dom_sf"/>
</dbReference>
<keyword evidence="3" id="KW-0963">Cytoplasm</keyword>
<dbReference type="CDD" id="cd16931">
    <property type="entry name" value="HATPase_MORC-like"/>
    <property type="match status" value="1"/>
</dbReference>
<feature type="region of interest" description="Disordered" evidence="10">
    <location>
        <begin position="1802"/>
        <end position="1826"/>
    </location>
</feature>
<evidence type="ECO:0000256" key="5">
    <source>
        <dbReference type="ARBA" id="ARBA00022771"/>
    </source>
</evidence>
<accession>A0AA88N839</accession>
<evidence type="ECO:0000313" key="13">
    <source>
        <dbReference type="Proteomes" id="UP001187315"/>
    </source>
</evidence>
<feature type="coiled-coil region" evidence="9">
    <location>
        <begin position="1364"/>
        <end position="1391"/>
    </location>
</feature>
<keyword evidence="5" id="KW-0863">Zinc-finger</keyword>
<dbReference type="PANTHER" id="PTHR23336">
    <property type="entry name" value="ZINC FINGER CW-TYPE COILED-COIL DOMAIN PROTEIN 3"/>
    <property type="match status" value="1"/>
</dbReference>
<reference evidence="12" key="1">
    <citation type="submission" date="2023-08" db="EMBL/GenBank/DDBJ databases">
        <title>Pelteobagrus vachellii genome.</title>
        <authorList>
            <person name="Liu H."/>
        </authorList>
    </citation>
    <scope>NUCLEOTIDE SEQUENCE</scope>
    <source>
        <strain evidence="12">PRFRI_2022a</strain>
        <tissue evidence="12">Muscle</tissue>
    </source>
</reference>
<feature type="region of interest" description="Disordered" evidence="10">
    <location>
        <begin position="540"/>
        <end position="563"/>
    </location>
</feature>
<dbReference type="EMBL" id="JAVHJS010000008">
    <property type="protein sequence ID" value="KAK2850297.1"/>
    <property type="molecule type" value="Genomic_DNA"/>
</dbReference>
<sequence>MTTHSKRGIPVSSLSPQFLHTNSTSHTWPFSAIAELIDNAYDPDANAKQLWINKTAVKDQEDCLIFMDNGKGMDYDKMHKMLSFGFSDKQTVKGHVPVGLYGNGFKSGSMRLGKDAIVFSKKANSMCVGAQNIIVPIVMFTKTGQTDILYLHADCLQHILKYSLFNTKEELLSEFSVIEGLSVHASGTRIIIWNLRRTTSGELEFDFMKDPYDIRIPIDVYENTSEPKKQQNQTCMSVPESEYSLRAYSSILYLKPRMQIIIQGQKVETQFVTKSLAKVLKNTYKPRNHKEKITITFGYNAKTKEHYGIMMYNKNRLIKAYERVACQRRANSTGVGVIGVIECNHLKPTHNKQDFDDTDEYRRLMLNVGYKLEEYWKEVRFRHQKNLNCKEPIENTAKQPDQTWVQCDDCLKWRKIPDDVDAKKLPKKWFCHMNPDEKFRSCTVEEEPENADEEPPRCGTLYREYERNQWQEEKNRQQRSFKPIQSCQTTHSSTPISSSLTCASFRPSVHIQDPPLIITPTRTKRTLGQSQEAMEIKKVRRKGSVDSIPDSALTSTASPGMCNSGNDANEAESEIAPMDNSDDHSAVQQKQINHITQTSSEDQLNYKVLYLKAMEEIKQLQQKLMEQEKAEKELMGKVDVLEANKCTLSTCCKSLQKDLEDIKRENKKVKLSAEDQSVQTDFQISSTEESATTSTEASNLRRGIDLQFGTQMHENEDRRGSGQENNNTQLCSLRLRELRQSVACLLVSFVPEVNLQQLDYDGEAVDEILTQVINKISPTEVSPQFLHTNSTSHTWPFSAIAELIDNAYDPDANAKQLWINKTAVKDQEDCLIFMDNGKGMDYDKMHKMLSFGFSDKQTVKGHVPVGLYGNGFKSGSMRLGKDAIVFSKKANSMCVGFLSQTYLEAIGAQNIIVPIVIAHPEHADCLQHILKYSLFNTKEELLSEFSVIEGLSVHASGTRIIIWNLRRTTSGELEFDFMKDPYDIRIPIDVYENTSEPKKQQNQTCMSVPESEYSLRAYSSILYLKPRMQIIIQGQKVETQFVTKSLAKVLKNTYKPRNHKEKITITFGYNAKTKEHYGIMMYNKNRLIKAYERVACQRRANSTGVGVIGVIECNHLKPTHNKQDFDDTDEYRRLMLNVGYKLEEYWKEVRFRHQKNLNCKEPIENTAKQPDQTWVQCDDCLKWRKIPDGVDTKKLPKKWFCHMNPDEKFRSCTVEEEPENADEEPPRCGTLYREYERNQWQEEKNRQQATTSQIKMRILYSCLNSGGNAVKAEFYKILKQKQPEIHLYFRTKRTLGQSQEVMEIKKVRRKASPCMCNSGNDANEAESEIAPMDNSDDHSAVQQKQINHITQTSSEDQLNYKLLYLKAMEEIKQLQQKLMEQEKAEKELMGKVRKLNQCNTYIQCSALCQLTPGKKYRPLCEPYSYQPKIETFGCDYGPNHYITFEVILNTEDEDLTLGLLDVGDNAYDPDVNAKQLWITKSVFKHQDCLIFLDNGNGMDYDKMHKMLSAAPEHAESLRDILAHSLFNTEEELFSQFKVIESLAKLSGTCIIIWNLRRKSSGELEFDFLKDPKDIRILDDVYKNFRETNKRQNQESMSVPESVYSLRAYCSILYLRPRMEIILQGQKVEAQSITTTLARPCTDTYKPECLKKAIKITIGYNKKSMENYGLMMYNKNRLIKAYVHVACQRKGNHTGQGVIGVIECNHLIPTHNKQDFDDTQEYRNTMKNLNIKLEQYWKTFTYSHQEFTPVDNTESRTDAAQAICPRLLPEISDEEQLGCLTTHKGQKKRTLVQCQDKTEKKKSKQIDFDNNIPGTSTSTASSAMFSHDSSDKIVGRKNIKTQASSEHQQNFEVQLLQAKQEINQLQVKVNSLEDEKSALASCCESLKKGRLRLRELRQSVASLLFSFVPEVILKRLDYDCEAVDEILTQVINKISPTELSPQFLHTNSTSHTWPFSAIAELIDNAYDPDANAKQLWINKTAVKDQEDCLIFMDNGKGMDYDKMHKMLSAHPEHADCLQHILEYSLFNTKEELLSEFSVIEGLSVHASGTRIIIWNLRRTTSGELEFDFMKDPYDIRIPIDVYENTSEPKKQQNQTCMSVPESEYSLRAYSSILYLKPRMQIIIQGQKVETQFVTKSLAKVLKNTYKPRNHKEKITITFGYNAKTKEHYGIMMYNKNRLIKAYERVACQRRANSTGVGVIGVIECNHLKPTHNKQDFDDTDEYRCV</sequence>
<dbReference type="InterPro" id="IPR025307">
    <property type="entry name" value="FIIND_dom"/>
</dbReference>
<feature type="compositionally biased region" description="Polar residues" evidence="10">
    <location>
        <begin position="552"/>
        <end position="563"/>
    </location>
</feature>
<feature type="domain" description="CW-type" evidence="11">
    <location>
        <begin position="1168"/>
        <end position="1220"/>
    </location>
</feature>
<dbReference type="Pfam" id="PF17942">
    <property type="entry name" value="Morc6_S5"/>
    <property type="match status" value="4"/>
</dbReference>
<dbReference type="PROSITE" id="PS51050">
    <property type="entry name" value="ZF_CW"/>
    <property type="match status" value="2"/>
</dbReference>